<evidence type="ECO:0000313" key="13">
    <source>
        <dbReference type="Proteomes" id="UP000191612"/>
    </source>
</evidence>
<dbReference type="Gene3D" id="1.10.510.10">
    <property type="entry name" value="Transferase(Phosphotransferase) domain 1"/>
    <property type="match status" value="1"/>
</dbReference>
<dbReference type="PROSITE" id="PS00109">
    <property type="entry name" value="PROTEIN_KINASE_TYR"/>
    <property type="match status" value="1"/>
</dbReference>
<dbReference type="GO" id="GO:0003723">
    <property type="term" value="F:RNA binding"/>
    <property type="evidence" value="ECO:0007669"/>
    <property type="project" value="InterPro"/>
</dbReference>
<dbReference type="FunFam" id="4.10.830.10:FF:000002">
    <property type="entry name" value="40S ribosomal protein S29"/>
    <property type="match status" value="1"/>
</dbReference>
<dbReference type="EC" id="2.7.11.1" evidence="3"/>
<evidence type="ECO:0000256" key="6">
    <source>
        <dbReference type="ARBA" id="ARBA00022980"/>
    </source>
</evidence>
<dbReference type="GO" id="GO:0015935">
    <property type="term" value="C:small ribosomal subunit"/>
    <property type="evidence" value="ECO:0007669"/>
    <property type="project" value="InterPro"/>
</dbReference>
<feature type="compositionally biased region" description="Low complexity" evidence="10">
    <location>
        <begin position="309"/>
        <end position="322"/>
    </location>
</feature>
<proteinExistence type="inferred from homology"/>
<dbReference type="InterPro" id="IPR011009">
    <property type="entry name" value="Kinase-like_dom_sf"/>
</dbReference>
<dbReference type="Gene3D" id="4.10.830.10">
    <property type="entry name" value="30s Ribosomal Protein S14, Chain N"/>
    <property type="match status" value="1"/>
</dbReference>
<evidence type="ECO:0000256" key="4">
    <source>
        <dbReference type="ARBA" id="ARBA00022723"/>
    </source>
</evidence>
<name>A0A1V6RKS1_9EURO</name>
<evidence type="ECO:0000313" key="12">
    <source>
        <dbReference type="EMBL" id="OQE01973.1"/>
    </source>
</evidence>
<dbReference type="Proteomes" id="UP000191612">
    <property type="component" value="Unassembled WGS sequence"/>
</dbReference>
<comment type="catalytic activity">
    <reaction evidence="8">
        <text>L-threonyl-[protein] + ATP = O-phospho-L-threonyl-[protein] + ADP + H(+)</text>
        <dbReference type="Rhea" id="RHEA:46608"/>
        <dbReference type="Rhea" id="RHEA-COMP:11060"/>
        <dbReference type="Rhea" id="RHEA-COMP:11605"/>
        <dbReference type="ChEBI" id="CHEBI:15378"/>
        <dbReference type="ChEBI" id="CHEBI:30013"/>
        <dbReference type="ChEBI" id="CHEBI:30616"/>
        <dbReference type="ChEBI" id="CHEBI:61977"/>
        <dbReference type="ChEBI" id="CHEBI:456216"/>
        <dbReference type="EC" id="2.7.11.1"/>
    </reaction>
</comment>
<dbReference type="GO" id="GO:0004674">
    <property type="term" value="F:protein serine/threonine kinase activity"/>
    <property type="evidence" value="ECO:0007669"/>
    <property type="project" value="UniProtKB-EC"/>
</dbReference>
<evidence type="ECO:0000256" key="3">
    <source>
        <dbReference type="ARBA" id="ARBA00012513"/>
    </source>
</evidence>
<keyword evidence="7" id="KW-0687">Ribonucleoprotein</keyword>
<dbReference type="Pfam" id="PF00253">
    <property type="entry name" value="Ribosomal_S14"/>
    <property type="match status" value="1"/>
</dbReference>
<accession>A0A1V6RKS1</accession>
<evidence type="ECO:0000256" key="8">
    <source>
        <dbReference type="ARBA" id="ARBA00047899"/>
    </source>
</evidence>
<keyword evidence="4" id="KW-0479">Metal-binding</keyword>
<feature type="domain" description="Fungal-type protein kinase" evidence="11">
    <location>
        <begin position="171"/>
        <end position="458"/>
    </location>
</feature>
<organism evidence="12 13">
    <name type="scientific">Penicillium solitum</name>
    <dbReference type="NCBI Taxonomy" id="60172"/>
    <lineage>
        <taxon>Eukaryota</taxon>
        <taxon>Fungi</taxon>
        <taxon>Dikarya</taxon>
        <taxon>Ascomycota</taxon>
        <taxon>Pezizomycotina</taxon>
        <taxon>Eurotiomycetes</taxon>
        <taxon>Eurotiomycetidae</taxon>
        <taxon>Eurotiales</taxon>
        <taxon>Aspergillaceae</taxon>
        <taxon>Penicillium</taxon>
    </lineage>
</organism>
<evidence type="ECO:0000256" key="10">
    <source>
        <dbReference type="SAM" id="MobiDB-lite"/>
    </source>
</evidence>
<dbReference type="GO" id="GO:0008270">
    <property type="term" value="F:zinc ion binding"/>
    <property type="evidence" value="ECO:0007669"/>
    <property type="project" value="InterPro"/>
</dbReference>
<dbReference type="InterPro" id="IPR018271">
    <property type="entry name" value="Ribosomal_uS14_CS"/>
</dbReference>
<dbReference type="InterPro" id="IPR039744">
    <property type="entry name" value="RIbosomal_uS14_euk_arc"/>
</dbReference>
<dbReference type="InterPro" id="IPR008266">
    <property type="entry name" value="Tyr_kinase_AS"/>
</dbReference>
<comment type="caution">
    <text evidence="12">The sequence shown here is derived from an EMBL/GenBank/DDBJ whole genome shotgun (WGS) entry which is preliminary data.</text>
</comment>
<dbReference type="InterPro" id="IPR001209">
    <property type="entry name" value="Ribosomal_uS14"/>
</dbReference>
<sequence length="490" mass="54672">MTHESVWYSRPRKYGKGSRECRVCSHRAGLIRKYGMNICRQCFREKSTDIGFTKVRFNSSLDIPIRSHSNITQPPSSDMKIQSTIDKSATTTTITTHAPCKSTTLTTSFSTYSTAKRPKKLTPSSRTVRIHEIHPRTRLDYGSVQWSNVSDELKNGVFDVFVNGGIDIGHATEDGQRFIEIEKNGQTERLVLDKLMMRAPCIAGRATTCWKAHREAELRVPLVVKDSWQYTERDEEGELLQEATERGVVNVARYYHHSTVYIRGEIDDVQDNVRGGLDMKTASNYRPEHLGERLALSSGTSMASAPYKGRSSGRSGVKRSASQTGASLPPNKRLYSASPTKASSSPLPNRIHRRVVLRDYGKPIYKASSLPALLAALEGCVTGHKSLQQAGILHRDISVNNIMINEDKENPQWPSFLIDLDLALREQRVDVSEATGKTSIRAFMAIGVLLGEKHSFMHHSSRCSFGFASTRRQTREELLQSLTSGTLGLG</sequence>
<dbReference type="InterPro" id="IPR043140">
    <property type="entry name" value="Ribosomal_uS14_sf"/>
</dbReference>
<dbReference type="EMBL" id="MDYO01000003">
    <property type="protein sequence ID" value="OQE01973.1"/>
    <property type="molecule type" value="Genomic_DNA"/>
</dbReference>
<dbReference type="STRING" id="60172.A0A1V6RKS1"/>
<feature type="compositionally biased region" description="Polar residues" evidence="10">
    <location>
        <begin position="337"/>
        <end position="347"/>
    </location>
</feature>
<dbReference type="InterPro" id="IPR040976">
    <property type="entry name" value="Pkinase_fungal"/>
</dbReference>
<dbReference type="GO" id="GO:0006412">
    <property type="term" value="P:translation"/>
    <property type="evidence" value="ECO:0007669"/>
    <property type="project" value="InterPro"/>
</dbReference>
<dbReference type="SUPFAM" id="SSF56112">
    <property type="entry name" value="Protein kinase-like (PK-like)"/>
    <property type="match status" value="1"/>
</dbReference>
<protein>
    <recommendedName>
        <fullName evidence="3">non-specific serine/threonine protein kinase</fullName>
        <ecNumber evidence="3">2.7.11.1</ecNumber>
    </recommendedName>
</protein>
<dbReference type="InterPro" id="IPR023676">
    <property type="entry name" value="Ribosomal_uS14_arc"/>
</dbReference>
<comment type="catalytic activity">
    <reaction evidence="9">
        <text>L-seryl-[protein] + ATP = O-phospho-L-seryl-[protein] + ADP + H(+)</text>
        <dbReference type="Rhea" id="RHEA:17989"/>
        <dbReference type="Rhea" id="RHEA-COMP:9863"/>
        <dbReference type="Rhea" id="RHEA-COMP:11604"/>
        <dbReference type="ChEBI" id="CHEBI:15378"/>
        <dbReference type="ChEBI" id="CHEBI:29999"/>
        <dbReference type="ChEBI" id="CHEBI:30616"/>
        <dbReference type="ChEBI" id="CHEBI:83421"/>
        <dbReference type="ChEBI" id="CHEBI:456216"/>
        <dbReference type="EC" id="2.7.11.1"/>
    </reaction>
</comment>
<reference evidence="13" key="1">
    <citation type="journal article" date="2017" name="Nat. Microbiol.">
        <title>Global analysis of biosynthetic gene clusters reveals vast potential of secondary metabolite production in Penicillium species.</title>
        <authorList>
            <person name="Nielsen J.C."/>
            <person name="Grijseels S."/>
            <person name="Prigent S."/>
            <person name="Ji B."/>
            <person name="Dainat J."/>
            <person name="Nielsen K.F."/>
            <person name="Frisvad J.C."/>
            <person name="Workman M."/>
            <person name="Nielsen J."/>
        </authorList>
    </citation>
    <scope>NUCLEOTIDE SEQUENCE [LARGE SCALE GENOMIC DNA]</scope>
    <source>
        <strain evidence="13">IBT 29525</strain>
    </source>
</reference>
<evidence type="ECO:0000256" key="1">
    <source>
        <dbReference type="ARBA" id="ARBA00001947"/>
    </source>
</evidence>
<dbReference type="AlphaFoldDB" id="A0A1V6RKS1"/>
<evidence type="ECO:0000256" key="5">
    <source>
        <dbReference type="ARBA" id="ARBA00022833"/>
    </source>
</evidence>
<evidence type="ECO:0000259" key="11">
    <source>
        <dbReference type="Pfam" id="PF17667"/>
    </source>
</evidence>
<dbReference type="PROSITE" id="PS00527">
    <property type="entry name" value="RIBOSOMAL_S14"/>
    <property type="match status" value="1"/>
</dbReference>
<keyword evidence="5" id="KW-0862">Zinc</keyword>
<evidence type="ECO:0000256" key="7">
    <source>
        <dbReference type="ARBA" id="ARBA00023274"/>
    </source>
</evidence>
<gene>
    <name evidence="12" type="ORF">PENSOL_c003G04276</name>
</gene>
<dbReference type="GO" id="GO:0003735">
    <property type="term" value="F:structural constituent of ribosome"/>
    <property type="evidence" value="ECO:0007669"/>
    <property type="project" value="InterPro"/>
</dbReference>
<dbReference type="PANTHER" id="PTHR38248">
    <property type="entry name" value="FUNK1 6"/>
    <property type="match status" value="1"/>
</dbReference>
<evidence type="ECO:0000256" key="9">
    <source>
        <dbReference type="ARBA" id="ARBA00048679"/>
    </source>
</evidence>
<comment type="cofactor">
    <cofactor evidence="1">
        <name>Zn(2+)</name>
        <dbReference type="ChEBI" id="CHEBI:29105"/>
    </cofactor>
</comment>
<keyword evidence="6" id="KW-0689">Ribosomal protein</keyword>
<evidence type="ECO:0000256" key="2">
    <source>
        <dbReference type="ARBA" id="ARBA00009083"/>
    </source>
</evidence>
<feature type="region of interest" description="Disordered" evidence="10">
    <location>
        <begin position="295"/>
        <end position="347"/>
    </location>
</feature>
<dbReference type="NCBIfam" id="NF004424">
    <property type="entry name" value="PRK05766.1"/>
    <property type="match status" value="1"/>
</dbReference>
<dbReference type="PANTHER" id="PTHR38248:SF2">
    <property type="entry name" value="FUNK1 11"/>
    <property type="match status" value="1"/>
</dbReference>
<keyword evidence="13" id="KW-1185">Reference proteome</keyword>
<dbReference type="HAMAP" id="MF_01364_A">
    <property type="entry name" value="Ribosomal_uS14_2_A"/>
    <property type="match status" value="1"/>
</dbReference>
<comment type="similarity">
    <text evidence="2">Belongs to the universal ribosomal protein uS14 family.</text>
</comment>
<dbReference type="Pfam" id="PF17667">
    <property type="entry name" value="Pkinase_fungal"/>
    <property type="match status" value="1"/>
</dbReference>